<dbReference type="Pfam" id="PF00005">
    <property type="entry name" value="ABC_tran"/>
    <property type="match status" value="1"/>
</dbReference>
<dbReference type="InterPro" id="IPR003439">
    <property type="entry name" value="ABC_transporter-like_ATP-bd"/>
</dbReference>
<keyword evidence="4" id="KW-0547">Nucleotide-binding</keyword>
<dbReference type="SUPFAM" id="SSF52540">
    <property type="entry name" value="P-loop containing nucleoside triphosphate hydrolases"/>
    <property type="match status" value="1"/>
</dbReference>
<reference evidence="9 10" key="2">
    <citation type="submission" date="2014-09" db="EMBL/GenBank/DDBJ databases">
        <authorList>
            <consortium name="NBRP consortium"/>
            <person name="Sawabe T."/>
            <person name="Meirelles P."/>
            <person name="Nakanishi M."/>
            <person name="Sayaka M."/>
            <person name="Hattori M."/>
            <person name="Ohkuma M."/>
        </authorList>
    </citation>
    <scope>NUCLEOTIDE SEQUENCE [LARGE SCALE GENOMIC DNA]</scope>
    <source>
        <strain evidence="10">JCM19235</strain>
    </source>
</reference>
<evidence type="ECO:0000313" key="9">
    <source>
        <dbReference type="EMBL" id="GAL23329.1"/>
    </source>
</evidence>
<evidence type="ECO:0000256" key="4">
    <source>
        <dbReference type="ARBA" id="ARBA00022741"/>
    </source>
</evidence>
<dbReference type="GO" id="GO:0042626">
    <property type="term" value="F:ATPase-coupled transmembrane transporter activity"/>
    <property type="evidence" value="ECO:0007669"/>
    <property type="project" value="InterPro"/>
</dbReference>
<evidence type="ECO:0000256" key="1">
    <source>
        <dbReference type="ARBA" id="ARBA00022448"/>
    </source>
</evidence>
<dbReference type="InterPro" id="IPR050093">
    <property type="entry name" value="ABC_SmlMolc_Importer"/>
</dbReference>
<evidence type="ECO:0000256" key="6">
    <source>
        <dbReference type="ARBA" id="ARBA00022967"/>
    </source>
</evidence>
<dbReference type="InterPro" id="IPR005968">
    <property type="entry name" value="Thiamine_ABC_ThiQ"/>
</dbReference>
<dbReference type="NCBIfam" id="TIGR01277">
    <property type="entry name" value="thiQ"/>
    <property type="match status" value="1"/>
</dbReference>
<evidence type="ECO:0000256" key="7">
    <source>
        <dbReference type="ARBA" id="ARBA00023136"/>
    </source>
</evidence>
<dbReference type="InterPro" id="IPR027417">
    <property type="entry name" value="P-loop_NTPase"/>
</dbReference>
<dbReference type="PROSITE" id="PS50893">
    <property type="entry name" value="ABC_TRANSPORTER_2"/>
    <property type="match status" value="1"/>
</dbReference>
<evidence type="ECO:0000256" key="5">
    <source>
        <dbReference type="ARBA" id="ARBA00022840"/>
    </source>
</evidence>
<keyword evidence="2" id="KW-1003">Cell membrane</keyword>
<dbReference type="Gene3D" id="3.40.50.300">
    <property type="entry name" value="P-loop containing nucleotide triphosphate hydrolases"/>
    <property type="match status" value="1"/>
</dbReference>
<evidence type="ECO:0000256" key="2">
    <source>
        <dbReference type="ARBA" id="ARBA00022475"/>
    </source>
</evidence>
<evidence type="ECO:0000259" key="8">
    <source>
        <dbReference type="PROSITE" id="PS50893"/>
    </source>
</evidence>
<keyword evidence="10" id="KW-1185">Reference proteome</keyword>
<organism evidence="9 10">
    <name type="scientific">Vibrio maritimus</name>
    <dbReference type="NCBI Taxonomy" id="990268"/>
    <lineage>
        <taxon>Bacteria</taxon>
        <taxon>Pseudomonadati</taxon>
        <taxon>Pseudomonadota</taxon>
        <taxon>Gammaproteobacteria</taxon>
        <taxon>Vibrionales</taxon>
        <taxon>Vibrionaceae</taxon>
        <taxon>Vibrio</taxon>
    </lineage>
</organism>
<dbReference type="SMART" id="SM00382">
    <property type="entry name" value="AAA"/>
    <property type="match status" value="1"/>
</dbReference>
<reference evidence="9 10" key="1">
    <citation type="submission" date="2014-09" db="EMBL/GenBank/DDBJ databases">
        <title>Vibrio maritimus JCM 19235. (C45) whole genome shotgun sequence.</title>
        <authorList>
            <person name="Sawabe T."/>
            <person name="Meirelles P."/>
            <person name="Nakanishi M."/>
            <person name="Sayaka M."/>
            <person name="Hattori M."/>
            <person name="Ohkuma M."/>
        </authorList>
    </citation>
    <scope>NUCLEOTIDE SEQUENCE [LARGE SCALE GENOMIC DNA]</scope>
    <source>
        <strain evidence="10">JCM19235</strain>
    </source>
</reference>
<dbReference type="EMBL" id="BBMR01000020">
    <property type="protein sequence ID" value="GAL23329.1"/>
    <property type="molecule type" value="Genomic_DNA"/>
</dbReference>
<dbReference type="PANTHER" id="PTHR42781">
    <property type="entry name" value="SPERMIDINE/PUTRESCINE IMPORT ATP-BINDING PROTEIN POTA"/>
    <property type="match status" value="1"/>
</dbReference>
<dbReference type="GO" id="GO:0016020">
    <property type="term" value="C:membrane"/>
    <property type="evidence" value="ECO:0007669"/>
    <property type="project" value="InterPro"/>
</dbReference>
<feature type="domain" description="ABC transporter" evidence="8">
    <location>
        <begin position="2"/>
        <end position="230"/>
    </location>
</feature>
<protein>
    <submittedName>
        <fullName evidence="9">Thiamin ABC transporter ATPase component</fullName>
    </submittedName>
</protein>
<gene>
    <name evidence="9" type="ORF">JCM19235_126</name>
</gene>
<dbReference type="AlphaFoldDB" id="A0A090S9Y2"/>
<dbReference type="Proteomes" id="UP000029228">
    <property type="component" value="Unassembled WGS sequence"/>
</dbReference>
<keyword evidence="6" id="KW-1278">Translocase</keyword>
<comment type="caution">
    <text evidence="9">The sequence shown here is derived from an EMBL/GenBank/DDBJ whole genome shotgun (WGS) entry which is preliminary data.</text>
</comment>
<accession>A0A090S9Y2</accession>
<keyword evidence="3" id="KW-0997">Cell inner membrane</keyword>
<dbReference type="PROSITE" id="PS00211">
    <property type="entry name" value="ABC_TRANSPORTER_1"/>
    <property type="match status" value="1"/>
</dbReference>
<dbReference type="RefSeq" id="WP_042478730.1">
    <property type="nucleotide sequence ID" value="NZ_JBHOHJ010000017.1"/>
</dbReference>
<sequence length="234" mass="25615">MLNLNNVAYRYHSDWFHFSLEVKRGDIVSLIGPSGAGKSTLLALVSGFCQPESGDIEVEGRGITSLQPHERPLSMLFQEHNLFDHLTVFDNIGLGLNPALKLTSSDKATVVSAAEKVGLGEMLTRLPSELSGGQKQRVALARCFVQPHPIWLLDEPFSALDPILRKEMLTVVQDLATEKQATVIMVTHHLSDARAIANRFAYLANGKIEVIGEIEELTSTHPNQALAAFVQAAH</sequence>
<dbReference type="GO" id="GO:0016887">
    <property type="term" value="F:ATP hydrolysis activity"/>
    <property type="evidence" value="ECO:0007669"/>
    <property type="project" value="InterPro"/>
</dbReference>
<keyword evidence="7" id="KW-0472">Membrane</keyword>
<dbReference type="InterPro" id="IPR003593">
    <property type="entry name" value="AAA+_ATPase"/>
</dbReference>
<dbReference type="STRING" id="990268.JCM19235_126"/>
<name>A0A090S9Y2_9VIBR</name>
<keyword evidence="1" id="KW-0813">Transport</keyword>
<evidence type="ECO:0000313" key="10">
    <source>
        <dbReference type="Proteomes" id="UP000029228"/>
    </source>
</evidence>
<dbReference type="PANTHER" id="PTHR42781:SF1">
    <property type="entry name" value="THIAMINE IMPORT ATP-BINDING PROTEIN THIQ"/>
    <property type="match status" value="1"/>
</dbReference>
<dbReference type="InterPro" id="IPR017871">
    <property type="entry name" value="ABC_transporter-like_CS"/>
</dbReference>
<dbReference type="GO" id="GO:0071934">
    <property type="term" value="P:thiamine transmembrane transport"/>
    <property type="evidence" value="ECO:0007669"/>
    <property type="project" value="InterPro"/>
</dbReference>
<evidence type="ECO:0000256" key="3">
    <source>
        <dbReference type="ARBA" id="ARBA00022519"/>
    </source>
</evidence>
<dbReference type="OrthoDB" id="9802264at2"/>
<dbReference type="GO" id="GO:0005524">
    <property type="term" value="F:ATP binding"/>
    <property type="evidence" value="ECO:0007669"/>
    <property type="project" value="UniProtKB-KW"/>
</dbReference>
<keyword evidence="5" id="KW-0067">ATP-binding</keyword>
<proteinExistence type="predicted"/>